<dbReference type="EMBL" id="ACJW02000003">
    <property type="protein sequence ID" value="EEP68056.1"/>
    <property type="molecule type" value="Genomic_DNA"/>
</dbReference>
<keyword evidence="3" id="KW-1185">Reference proteome</keyword>
<dbReference type="AlphaFoldDB" id="C4GJT4"/>
<organism evidence="2 3">
    <name type="scientific">Kingella oralis ATCC 51147</name>
    <dbReference type="NCBI Taxonomy" id="629741"/>
    <lineage>
        <taxon>Bacteria</taxon>
        <taxon>Pseudomonadati</taxon>
        <taxon>Pseudomonadota</taxon>
        <taxon>Betaproteobacteria</taxon>
        <taxon>Neisseriales</taxon>
        <taxon>Neisseriaceae</taxon>
        <taxon>Kingella</taxon>
    </lineage>
</organism>
<dbReference type="Proteomes" id="UP000003009">
    <property type="component" value="Unassembled WGS sequence"/>
</dbReference>
<feature type="compositionally biased region" description="Basic residues" evidence="1">
    <location>
        <begin position="17"/>
        <end position="26"/>
    </location>
</feature>
<feature type="region of interest" description="Disordered" evidence="1">
    <location>
        <begin position="1"/>
        <end position="33"/>
    </location>
</feature>
<accession>C4GJT4</accession>
<proteinExistence type="predicted"/>
<evidence type="ECO:0000313" key="3">
    <source>
        <dbReference type="Proteomes" id="UP000003009"/>
    </source>
</evidence>
<evidence type="ECO:0000256" key="1">
    <source>
        <dbReference type="SAM" id="MobiDB-lite"/>
    </source>
</evidence>
<reference evidence="2" key="1">
    <citation type="submission" date="2009-04" db="EMBL/GenBank/DDBJ databases">
        <authorList>
            <person name="Weinstock G."/>
            <person name="Sodergren E."/>
            <person name="Clifton S."/>
            <person name="Fulton L."/>
            <person name="Fulton B."/>
            <person name="Courtney L."/>
            <person name="Fronick C."/>
            <person name="Harrison M."/>
            <person name="Strong C."/>
            <person name="Farmer C."/>
            <person name="Delahaunty K."/>
            <person name="Markovic C."/>
            <person name="Hall O."/>
            <person name="Minx P."/>
            <person name="Tomlinson C."/>
            <person name="Mitreva M."/>
            <person name="Nelson J."/>
            <person name="Hou S."/>
            <person name="Wollam A."/>
            <person name="Pepin K.H."/>
            <person name="Johnson M."/>
            <person name="Bhonagiri V."/>
            <person name="Nash W.E."/>
            <person name="Warren W."/>
            <person name="Chinwalla A."/>
            <person name="Mardis E.R."/>
            <person name="Wilson R.K."/>
        </authorList>
    </citation>
    <scope>NUCLEOTIDE SEQUENCE [LARGE SCALE GENOMIC DNA]</scope>
    <source>
        <strain evidence="2">ATCC 51147</strain>
    </source>
</reference>
<dbReference type="HOGENOM" id="CLU_2990686_0_0_4"/>
<dbReference type="STRING" id="629741.GCWU000324_02307"/>
<comment type="caution">
    <text evidence="2">The sequence shown here is derived from an EMBL/GenBank/DDBJ whole genome shotgun (WGS) entry which is preliminary data.</text>
</comment>
<protein>
    <submittedName>
        <fullName evidence="2">Uncharacterized protein</fullName>
    </submittedName>
</protein>
<evidence type="ECO:0000313" key="2">
    <source>
        <dbReference type="EMBL" id="EEP68056.1"/>
    </source>
</evidence>
<gene>
    <name evidence="2" type="ORF">GCWU000324_02307</name>
</gene>
<sequence length="57" mass="6219">MMVSVGCHHAQTAAAPVRRKASPHAKRQPETPSKVSGCLFISRLFCHSKKPPNALPR</sequence>
<name>C4GJT4_9NEIS</name>